<evidence type="ECO:0000313" key="2">
    <source>
        <dbReference type="Proteomes" id="UP000049855"/>
    </source>
</evidence>
<sequence length="73" mass="8310">MNPIVESIEYKERGFTFGNAPKLTTLKQYGFFNGIPPGFSPAERFFRQRPVVTGVTRSADRLCRVLYLTLPVL</sequence>
<reference evidence="2" key="1">
    <citation type="submission" date="2015-03" db="EMBL/GenBank/DDBJ databases">
        <authorList>
            <person name="Nijsse Bart"/>
        </authorList>
    </citation>
    <scope>NUCLEOTIDE SEQUENCE [LARGE SCALE GENOMIC DNA]</scope>
</reference>
<protein>
    <submittedName>
        <fullName evidence="1">Uncharacterized protein</fullName>
    </submittedName>
</protein>
<evidence type="ECO:0000313" key="1">
    <source>
        <dbReference type="EMBL" id="CQR70759.1"/>
    </source>
</evidence>
<name>A0A0U1KUH5_9FIRM</name>
<dbReference type="AlphaFoldDB" id="A0A0U1KUH5"/>
<organism evidence="1 2">
    <name type="scientific">Sporomusa ovata</name>
    <dbReference type="NCBI Taxonomy" id="2378"/>
    <lineage>
        <taxon>Bacteria</taxon>
        <taxon>Bacillati</taxon>
        <taxon>Bacillota</taxon>
        <taxon>Negativicutes</taxon>
        <taxon>Selenomonadales</taxon>
        <taxon>Sporomusaceae</taxon>
        <taxon>Sporomusa</taxon>
    </lineage>
</organism>
<accession>A0A0U1KUH5</accession>
<dbReference type="EMBL" id="CTRP01000003">
    <property type="protein sequence ID" value="CQR70759.1"/>
    <property type="molecule type" value="Genomic_DNA"/>
</dbReference>
<dbReference type="Proteomes" id="UP000049855">
    <property type="component" value="Unassembled WGS sequence"/>
</dbReference>
<keyword evidence="2" id="KW-1185">Reference proteome</keyword>
<gene>
    <name evidence="1" type="ORF">SpAn4DRAFT_1737</name>
</gene>
<proteinExistence type="predicted"/>